<keyword evidence="5" id="KW-1185">Reference proteome</keyword>
<dbReference type="GO" id="GO:0003682">
    <property type="term" value="F:chromatin binding"/>
    <property type="evidence" value="ECO:0007669"/>
    <property type="project" value="TreeGrafter"/>
</dbReference>
<evidence type="ECO:0000256" key="2">
    <source>
        <dbReference type="ARBA" id="ARBA00007925"/>
    </source>
</evidence>
<proteinExistence type="inferred from homology"/>
<reference evidence="6" key="1">
    <citation type="submission" date="2016-04" db="UniProtKB">
        <authorList>
            <consortium name="WormBaseParasite"/>
        </authorList>
    </citation>
    <scope>IDENTIFICATION</scope>
</reference>
<comment type="subcellular location">
    <subcellularLocation>
        <location evidence="1">Nucleus</location>
    </subcellularLocation>
</comment>
<organism evidence="5 6">
    <name type="scientific">Syphacia muris</name>
    <dbReference type="NCBI Taxonomy" id="451379"/>
    <lineage>
        <taxon>Eukaryota</taxon>
        <taxon>Metazoa</taxon>
        <taxon>Ecdysozoa</taxon>
        <taxon>Nematoda</taxon>
        <taxon>Chromadorea</taxon>
        <taxon>Rhabditida</taxon>
        <taxon>Spirurina</taxon>
        <taxon>Oxyuridomorpha</taxon>
        <taxon>Oxyuroidea</taxon>
        <taxon>Oxyuridae</taxon>
        <taxon>Syphacia</taxon>
    </lineage>
</organism>
<sequence>MADNKNMETIERFRSRIAESESMYKIVDSVFVEDSQLYIEHPEKLIEVLKECILPFRKTCKSLNSPCSGAVDGELVRLRCMIRESIGYECFPLEELKNSKNEKCCGFLRNAFEDEIQIQPTALKFGSRFKYVVMPVPGASKWYDETFYDIAVKEGNQSEGQVTSNGMKSSKIIAKFVDESGSDLRPNHIFDLFGIYDTTVLFDSELDDCDGNKVMYRHYNTLHVIAFEPVEDHKVLNQEFPLMSDINTGAISLIRKSLKLLFGDDISAEYLLCHLISKTYMRWSENPVCSMPLNIVNVTDAESIVRHLRLLMPKVVLFKITGDNLCTDNFVPKMNNALGMLEDDSVLPFSNGTVFVIDETDFTWSSILSISDEKRAIVNKNLKAMGTLAKEQVLEYDYTVYNVTLDCDVNVLILSKELSSLKLEAPFAVAIPKQFHDGVDPASVFEEPQSIRQCRHALQVCRNSVEDVSIPDQLNKSITDSFLHSRSRGMGTGVACDRLHRLLTLTRLCAAVDSTMEANVEHWRKAEKMEIKRTRGLEGFLRRWDK</sequence>
<evidence type="ECO:0000256" key="4">
    <source>
        <dbReference type="ARBA" id="ARBA00023242"/>
    </source>
</evidence>
<dbReference type="STRING" id="451379.A0A158R668"/>
<comment type="similarity">
    <text evidence="2">Belongs to the MCMBP family.</text>
</comment>
<dbReference type="AlphaFoldDB" id="A0A158R668"/>
<evidence type="ECO:0000256" key="1">
    <source>
        <dbReference type="ARBA" id="ARBA00004123"/>
    </source>
</evidence>
<dbReference type="PANTHER" id="PTHR13489">
    <property type="entry name" value="MINI-CHROMOSOME MAINTENANCE COMPLEX-BINDING PROTEIN"/>
    <property type="match status" value="1"/>
</dbReference>
<dbReference type="Pfam" id="PF09739">
    <property type="entry name" value="MCM_bind"/>
    <property type="match status" value="2"/>
</dbReference>
<name>A0A158R668_9BILA</name>
<evidence type="ECO:0000313" key="5">
    <source>
        <dbReference type="Proteomes" id="UP000046393"/>
    </source>
</evidence>
<dbReference type="GO" id="GO:0006261">
    <property type="term" value="P:DNA-templated DNA replication"/>
    <property type="evidence" value="ECO:0007669"/>
    <property type="project" value="TreeGrafter"/>
</dbReference>
<dbReference type="InterPro" id="IPR019140">
    <property type="entry name" value="MCM_complex-bd"/>
</dbReference>
<protein>
    <recommendedName>
        <fullName evidence="3">Mini-chromosome maintenance complex-binding protein</fullName>
    </recommendedName>
</protein>
<dbReference type="WBParaSite" id="SMUV_0000981001-mRNA-1">
    <property type="protein sequence ID" value="SMUV_0000981001-mRNA-1"/>
    <property type="gene ID" value="SMUV_0000981001"/>
</dbReference>
<accession>A0A158R668</accession>
<dbReference type="Proteomes" id="UP000046393">
    <property type="component" value="Unplaced"/>
</dbReference>
<keyword evidence="4" id="KW-0539">Nucleus</keyword>
<dbReference type="GO" id="GO:0005634">
    <property type="term" value="C:nucleus"/>
    <property type="evidence" value="ECO:0007669"/>
    <property type="project" value="UniProtKB-SubCell"/>
</dbReference>
<evidence type="ECO:0000313" key="6">
    <source>
        <dbReference type="WBParaSite" id="SMUV_0000981001-mRNA-1"/>
    </source>
</evidence>
<dbReference type="PANTHER" id="PTHR13489:SF0">
    <property type="entry name" value="MINI-CHROMOSOME MAINTENANCE COMPLEX-BINDING PROTEIN"/>
    <property type="match status" value="1"/>
</dbReference>
<evidence type="ECO:0000256" key="3">
    <source>
        <dbReference type="ARBA" id="ARBA00015405"/>
    </source>
</evidence>